<dbReference type="AlphaFoldDB" id="A0A067Q5G7"/>
<evidence type="ECO:0000256" key="6">
    <source>
        <dbReference type="ARBA" id="ARBA00050768"/>
    </source>
</evidence>
<reference evidence="9" key="1">
    <citation type="journal article" date="2014" name="Proc. Natl. Acad. Sci. U.S.A.">
        <title>Extensive sampling of basidiomycete genomes demonstrates inadequacy of the white-rot/brown-rot paradigm for wood decay fungi.</title>
        <authorList>
            <person name="Riley R."/>
            <person name="Salamov A.A."/>
            <person name="Brown D.W."/>
            <person name="Nagy L.G."/>
            <person name="Floudas D."/>
            <person name="Held B.W."/>
            <person name="Levasseur A."/>
            <person name="Lombard V."/>
            <person name="Morin E."/>
            <person name="Otillar R."/>
            <person name="Lindquist E.A."/>
            <person name="Sun H."/>
            <person name="LaButti K.M."/>
            <person name="Schmutz J."/>
            <person name="Jabbour D."/>
            <person name="Luo H."/>
            <person name="Baker S.E."/>
            <person name="Pisabarro A.G."/>
            <person name="Walton J.D."/>
            <person name="Blanchette R.A."/>
            <person name="Henrissat B."/>
            <person name="Martin F."/>
            <person name="Cullen D."/>
            <person name="Hibbett D.S."/>
            <person name="Grigoriev I.V."/>
        </authorList>
    </citation>
    <scope>NUCLEOTIDE SEQUENCE [LARGE SCALE GENOMIC DNA]</scope>
    <source>
        <strain evidence="9">MUCL 33604</strain>
    </source>
</reference>
<accession>A0A067Q5G7</accession>
<sequence>MTEHDSLSSILGWVSIACWIVVYAPQIFENYQLQSGEGLSVPFVIIWLLGDLGNLSGAVMADLLPTVILLGVYYTFCDVILLIQIYYYRWKNSTLTPTPSPPDALLASEAGEESPLLSRSRSKESHESTSSMKKEFLKHAGSVLFVFITGVTAWWISGYFLKDSPPSDSPDDNSLEWKSQVLGYSSAVLYLGARIPQIFKNFKTRCEGLSPFLFLFSITGNTTYALSICASSMDPKYLLKNASWLAGSGLTVFLDVFVLCQFFYYRSVERVHFHVDS</sequence>
<evidence type="ECO:0000313" key="8">
    <source>
        <dbReference type="EMBL" id="KDQ62298.1"/>
    </source>
</evidence>
<evidence type="ECO:0000256" key="3">
    <source>
        <dbReference type="ARBA" id="ARBA00022989"/>
    </source>
</evidence>
<dbReference type="InParanoid" id="A0A067Q5G7"/>
<evidence type="ECO:0008006" key="10">
    <source>
        <dbReference type="Google" id="ProtNLM"/>
    </source>
</evidence>
<dbReference type="PANTHER" id="PTHR16201:SF44">
    <property type="entry name" value="SEVEN TRANSMEMBRANE PROTEIN 1"/>
    <property type="match status" value="1"/>
</dbReference>
<dbReference type="Proteomes" id="UP000027265">
    <property type="component" value="Unassembled WGS sequence"/>
</dbReference>
<feature type="transmembrane region" description="Helical" evidence="7">
    <location>
        <begin position="67"/>
        <end position="88"/>
    </location>
</feature>
<dbReference type="GO" id="GO:0098852">
    <property type="term" value="C:lytic vacuole membrane"/>
    <property type="evidence" value="ECO:0007669"/>
    <property type="project" value="UniProtKB-ARBA"/>
</dbReference>
<keyword evidence="2 7" id="KW-0812">Transmembrane</keyword>
<keyword evidence="3 7" id="KW-1133">Transmembrane helix</keyword>
<evidence type="ECO:0000256" key="5">
    <source>
        <dbReference type="ARBA" id="ARBA00038039"/>
    </source>
</evidence>
<feature type="transmembrane region" description="Helical" evidence="7">
    <location>
        <begin position="245"/>
        <end position="265"/>
    </location>
</feature>
<dbReference type="OrthoDB" id="8048523at2759"/>
<dbReference type="InterPro" id="IPR006603">
    <property type="entry name" value="PQ-loop_rpt"/>
</dbReference>
<feature type="transmembrane region" description="Helical" evidence="7">
    <location>
        <begin position="40"/>
        <end position="61"/>
    </location>
</feature>
<evidence type="ECO:0000256" key="1">
    <source>
        <dbReference type="ARBA" id="ARBA00004141"/>
    </source>
</evidence>
<dbReference type="HOGENOM" id="CLU_019699_1_0_1"/>
<dbReference type="FunFam" id="1.20.1280.290:FF:000012">
    <property type="entry name" value="Vacuolar membrane PQ loop repeat protein"/>
    <property type="match status" value="1"/>
</dbReference>
<dbReference type="EMBL" id="KL197711">
    <property type="protein sequence ID" value="KDQ62298.1"/>
    <property type="molecule type" value="Genomic_DNA"/>
</dbReference>
<feature type="transmembrane region" description="Helical" evidence="7">
    <location>
        <begin position="6"/>
        <end position="28"/>
    </location>
</feature>
<comment type="similarity">
    <text evidence="5">Belongs to the laat-1 family.</text>
</comment>
<dbReference type="GO" id="GO:0034486">
    <property type="term" value="P:vacuolar transmembrane transport"/>
    <property type="evidence" value="ECO:0007669"/>
    <property type="project" value="UniProtKB-ARBA"/>
</dbReference>
<evidence type="ECO:0000256" key="4">
    <source>
        <dbReference type="ARBA" id="ARBA00023136"/>
    </source>
</evidence>
<dbReference type="SMART" id="SM00679">
    <property type="entry name" value="CTNS"/>
    <property type="match status" value="2"/>
</dbReference>
<dbReference type="PANTHER" id="PTHR16201">
    <property type="entry name" value="SEVEN TRANSMEMBRANE PROTEIN 1-RELATED"/>
    <property type="match status" value="1"/>
</dbReference>
<dbReference type="GO" id="GO:0015174">
    <property type="term" value="F:basic amino acid transmembrane transporter activity"/>
    <property type="evidence" value="ECO:0007669"/>
    <property type="project" value="UniProtKB-ARBA"/>
</dbReference>
<comment type="subcellular location">
    <subcellularLocation>
        <location evidence="1">Membrane</location>
        <topology evidence="1">Multi-pass membrane protein</topology>
    </subcellularLocation>
</comment>
<evidence type="ECO:0000313" key="9">
    <source>
        <dbReference type="Proteomes" id="UP000027265"/>
    </source>
</evidence>
<dbReference type="Pfam" id="PF04193">
    <property type="entry name" value="PQ-loop"/>
    <property type="match status" value="2"/>
</dbReference>
<proteinExistence type="inferred from homology"/>
<protein>
    <recommendedName>
        <fullName evidence="10">PQ-loop-domain-containing protein</fullName>
    </recommendedName>
</protein>
<evidence type="ECO:0000256" key="7">
    <source>
        <dbReference type="SAM" id="Phobius"/>
    </source>
</evidence>
<feature type="transmembrane region" description="Helical" evidence="7">
    <location>
        <begin position="140"/>
        <end position="161"/>
    </location>
</feature>
<organism evidence="8 9">
    <name type="scientific">Jaapia argillacea MUCL 33604</name>
    <dbReference type="NCBI Taxonomy" id="933084"/>
    <lineage>
        <taxon>Eukaryota</taxon>
        <taxon>Fungi</taxon>
        <taxon>Dikarya</taxon>
        <taxon>Basidiomycota</taxon>
        <taxon>Agaricomycotina</taxon>
        <taxon>Agaricomycetes</taxon>
        <taxon>Agaricomycetidae</taxon>
        <taxon>Jaapiales</taxon>
        <taxon>Jaapiaceae</taxon>
        <taxon>Jaapia</taxon>
    </lineage>
</organism>
<dbReference type="Gene3D" id="1.20.1280.290">
    <property type="match status" value="2"/>
</dbReference>
<feature type="transmembrane region" description="Helical" evidence="7">
    <location>
        <begin position="211"/>
        <end position="233"/>
    </location>
</feature>
<keyword evidence="4 7" id="KW-0472">Membrane</keyword>
<keyword evidence="9" id="KW-1185">Reference proteome</keyword>
<dbReference type="FunFam" id="1.20.1280.290:FF:000009">
    <property type="entry name" value="PQ loop repeat family protein"/>
    <property type="match status" value="1"/>
</dbReference>
<evidence type="ECO:0000256" key="2">
    <source>
        <dbReference type="ARBA" id="ARBA00022692"/>
    </source>
</evidence>
<dbReference type="InterPro" id="IPR051415">
    <property type="entry name" value="LAAT-1"/>
</dbReference>
<name>A0A067Q5G7_9AGAM</name>
<comment type="catalytic activity">
    <reaction evidence="6">
        <text>L-histidine(out) + L-arginine(in) = L-histidine(in) + L-arginine(out)</text>
        <dbReference type="Rhea" id="RHEA:71063"/>
        <dbReference type="ChEBI" id="CHEBI:32682"/>
        <dbReference type="ChEBI" id="CHEBI:57595"/>
    </reaction>
</comment>
<dbReference type="FunCoup" id="A0A067Q5G7">
    <property type="interactions" value="104"/>
</dbReference>
<gene>
    <name evidence="8" type="ORF">JAAARDRAFT_30194</name>
</gene>